<dbReference type="GeneID" id="28967251"/>
<dbReference type="Gene3D" id="4.10.1050.10">
    <property type="entry name" value="At2g23090-like"/>
    <property type="match status" value="1"/>
</dbReference>
<dbReference type="Pfam" id="PF12907">
    <property type="entry name" value="zf-met2"/>
    <property type="match status" value="1"/>
</dbReference>
<feature type="compositionally biased region" description="Basic and acidic residues" evidence="1">
    <location>
        <begin position="9"/>
        <end position="20"/>
    </location>
</feature>
<evidence type="ECO:0000256" key="1">
    <source>
        <dbReference type="SAM" id="MobiDB-lite"/>
    </source>
</evidence>
<gene>
    <name evidence="3" type="ORF">I303_103528</name>
</gene>
<dbReference type="SUPFAM" id="SSF118359">
    <property type="entry name" value="Expressed protein At2g23090/F21P24.15"/>
    <property type="match status" value="1"/>
</dbReference>
<accession>A0AAJ8MG36</accession>
<protein>
    <recommendedName>
        <fullName evidence="2">At2g23090-like zinc-binding domain-containing protein</fullName>
    </recommendedName>
</protein>
<organism evidence="3 4">
    <name type="scientific">Kwoniella dejecticola CBS 10117</name>
    <dbReference type="NCBI Taxonomy" id="1296121"/>
    <lineage>
        <taxon>Eukaryota</taxon>
        <taxon>Fungi</taxon>
        <taxon>Dikarya</taxon>
        <taxon>Basidiomycota</taxon>
        <taxon>Agaricomycotina</taxon>
        <taxon>Tremellomycetes</taxon>
        <taxon>Tremellales</taxon>
        <taxon>Cryptococcaceae</taxon>
        <taxon>Kwoniella</taxon>
    </lineage>
</organism>
<dbReference type="AlphaFoldDB" id="A0AAJ8MG36"/>
<dbReference type="EMBL" id="CP144533">
    <property type="protein sequence ID" value="WWC60951.1"/>
    <property type="molecule type" value="Genomic_DNA"/>
</dbReference>
<keyword evidence="4" id="KW-1185">Reference proteome</keyword>
<reference evidence="3" key="1">
    <citation type="submission" date="2013-07" db="EMBL/GenBank/DDBJ databases">
        <authorList>
            <consortium name="The Broad Institute Genome Sequencing Platform"/>
            <person name="Cuomo C."/>
            <person name="Litvintseva A."/>
            <person name="Chen Y."/>
            <person name="Heitman J."/>
            <person name="Sun S."/>
            <person name="Springer D."/>
            <person name="Dromer F."/>
            <person name="Young S.K."/>
            <person name="Zeng Q."/>
            <person name="Gargeya S."/>
            <person name="Fitzgerald M."/>
            <person name="Abouelleil A."/>
            <person name="Alvarado L."/>
            <person name="Berlin A.M."/>
            <person name="Chapman S.B."/>
            <person name="Dewar J."/>
            <person name="Goldberg J."/>
            <person name="Griggs A."/>
            <person name="Gujja S."/>
            <person name="Hansen M."/>
            <person name="Howarth C."/>
            <person name="Imamovic A."/>
            <person name="Larimer J."/>
            <person name="McCowan C."/>
            <person name="Murphy C."/>
            <person name="Pearson M."/>
            <person name="Priest M."/>
            <person name="Roberts A."/>
            <person name="Saif S."/>
            <person name="Shea T."/>
            <person name="Sykes S."/>
            <person name="Wortman J."/>
            <person name="Nusbaum C."/>
            <person name="Birren B."/>
        </authorList>
    </citation>
    <scope>NUCLEOTIDE SEQUENCE</scope>
    <source>
        <strain evidence="3">CBS 10117</strain>
    </source>
</reference>
<dbReference type="Proteomes" id="UP000078595">
    <property type="component" value="Chromosome 4"/>
</dbReference>
<sequence length="77" mass="8269">MGNGAKAQQRKDRAGGKPAEKGASSQLKSNAAAQTIQCDTCKATFQGTSKQPMLQLHVDSKHPKSDFKTCFPKFVMA</sequence>
<dbReference type="KEGG" id="kdj:28967251"/>
<evidence type="ECO:0000259" key="2">
    <source>
        <dbReference type="Pfam" id="PF12907"/>
    </source>
</evidence>
<dbReference type="RefSeq" id="XP_018263680.2">
    <property type="nucleotide sequence ID" value="XM_018406872.2"/>
</dbReference>
<feature type="domain" description="At2g23090-like zinc-binding" evidence="2">
    <location>
        <begin position="37"/>
        <end position="73"/>
    </location>
</feature>
<dbReference type="InterPro" id="IPR039713">
    <property type="entry name" value="At2g23090-like"/>
</dbReference>
<name>A0AAJ8MG36_9TREE</name>
<feature type="region of interest" description="Disordered" evidence="1">
    <location>
        <begin position="1"/>
        <end position="30"/>
    </location>
</feature>
<dbReference type="PANTHER" id="PTHR33788">
    <property type="entry name" value="OS07G0114300 PROTEIN"/>
    <property type="match status" value="1"/>
</dbReference>
<evidence type="ECO:0000313" key="4">
    <source>
        <dbReference type="Proteomes" id="UP000078595"/>
    </source>
</evidence>
<dbReference type="InterPro" id="IPR026939">
    <property type="entry name" value="ZNF706/At2g23090_sf"/>
</dbReference>
<reference evidence="3" key="2">
    <citation type="submission" date="2024-02" db="EMBL/GenBank/DDBJ databases">
        <title>Comparative genomics of Cryptococcus and Kwoniella reveals pathogenesis evolution and contrasting modes of karyotype evolution via chromosome fusion or intercentromeric recombination.</title>
        <authorList>
            <person name="Coelho M.A."/>
            <person name="David-Palma M."/>
            <person name="Shea T."/>
            <person name="Bowers K."/>
            <person name="McGinley-Smith S."/>
            <person name="Mohammad A.W."/>
            <person name="Gnirke A."/>
            <person name="Yurkov A.M."/>
            <person name="Nowrousian M."/>
            <person name="Sun S."/>
            <person name="Cuomo C.A."/>
            <person name="Heitman J."/>
        </authorList>
    </citation>
    <scope>NUCLEOTIDE SEQUENCE</scope>
    <source>
        <strain evidence="3">CBS 10117</strain>
    </source>
</reference>
<proteinExistence type="predicted"/>
<evidence type="ECO:0000313" key="3">
    <source>
        <dbReference type="EMBL" id="WWC60951.1"/>
    </source>
</evidence>
<dbReference type="PANTHER" id="PTHR33788:SF1">
    <property type="entry name" value="ZINC-BINDING PROTEIN"/>
    <property type="match status" value="1"/>
</dbReference>
<dbReference type="InterPro" id="IPR039438">
    <property type="entry name" value="At2g23090-like_Znf"/>
</dbReference>